<reference evidence="6 7" key="1">
    <citation type="submission" date="2020-02" db="EMBL/GenBank/DDBJ databases">
        <title>Comparative genomics of sulfur disproportionating microorganisms.</title>
        <authorList>
            <person name="Ward L.M."/>
            <person name="Bertran E."/>
            <person name="Johnston D.T."/>
        </authorList>
    </citation>
    <scope>NUCLEOTIDE SEQUENCE [LARGE SCALE GENOMIC DNA]</scope>
    <source>
        <strain evidence="6 7">DSM 100025</strain>
    </source>
</reference>
<dbReference type="AlphaFoldDB" id="A0A6N9TP21"/>
<dbReference type="InterPro" id="IPR000595">
    <property type="entry name" value="cNMP-bd_dom"/>
</dbReference>
<dbReference type="Gene3D" id="2.60.120.10">
    <property type="entry name" value="Jelly Rolls"/>
    <property type="match status" value="1"/>
</dbReference>
<feature type="domain" description="HTH crp-type" evidence="5">
    <location>
        <begin position="121"/>
        <end position="189"/>
    </location>
</feature>
<dbReference type="Pfam" id="PF13545">
    <property type="entry name" value="HTH_Crp_2"/>
    <property type="match status" value="1"/>
</dbReference>
<protein>
    <submittedName>
        <fullName evidence="6">Crp/Fnr family transcriptional regulator</fullName>
    </submittedName>
</protein>
<keyword evidence="7" id="KW-1185">Reference proteome</keyword>
<keyword evidence="2" id="KW-0238">DNA-binding</keyword>
<dbReference type="InterPro" id="IPR036388">
    <property type="entry name" value="WH-like_DNA-bd_sf"/>
</dbReference>
<feature type="domain" description="Cyclic nucleotide-binding" evidence="4">
    <location>
        <begin position="1"/>
        <end position="90"/>
    </location>
</feature>
<dbReference type="PROSITE" id="PS50042">
    <property type="entry name" value="CNMP_BINDING_3"/>
    <property type="match status" value="1"/>
</dbReference>
<dbReference type="SUPFAM" id="SSF51206">
    <property type="entry name" value="cAMP-binding domain-like"/>
    <property type="match status" value="1"/>
</dbReference>
<dbReference type="SMART" id="SM00419">
    <property type="entry name" value="HTH_CRP"/>
    <property type="match status" value="1"/>
</dbReference>
<dbReference type="PROSITE" id="PS51063">
    <property type="entry name" value="HTH_CRP_2"/>
    <property type="match status" value="1"/>
</dbReference>
<dbReference type="InterPro" id="IPR050397">
    <property type="entry name" value="Env_Response_Regulators"/>
</dbReference>
<evidence type="ECO:0000313" key="6">
    <source>
        <dbReference type="EMBL" id="NDY41494.1"/>
    </source>
</evidence>
<dbReference type="EMBL" id="JAAGRR010000006">
    <property type="protein sequence ID" value="NDY41494.1"/>
    <property type="molecule type" value="Genomic_DNA"/>
</dbReference>
<dbReference type="PRINTS" id="PR00103">
    <property type="entry name" value="CAMPKINASE"/>
</dbReference>
<comment type="caution">
    <text evidence="6">The sequence shown here is derived from an EMBL/GenBank/DDBJ whole genome shotgun (WGS) entry which is preliminary data.</text>
</comment>
<keyword evidence="1" id="KW-0805">Transcription regulation</keyword>
<dbReference type="Pfam" id="PF00027">
    <property type="entry name" value="cNMP_binding"/>
    <property type="match status" value="1"/>
</dbReference>
<dbReference type="InterPro" id="IPR018490">
    <property type="entry name" value="cNMP-bd_dom_sf"/>
</dbReference>
<proteinExistence type="predicted"/>
<evidence type="ECO:0000256" key="2">
    <source>
        <dbReference type="ARBA" id="ARBA00023125"/>
    </source>
</evidence>
<dbReference type="InterPro" id="IPR036390">
    <property type="entry name" value="WH_DNA-bd_sf"/>
</dbReference>
<dbReference type="Proteomes" id="UP000469346">
    <property type="component" value="Unassembled WGS sequence"/>
</dbReference>
<evidence type="ECO:0000313" key="7">
    <source>
        <dbReference type="Proteomes" id="UP000469346"/>
    </source>
</evidence>
<evidence type="ECO:0000256" key="1">
    <source>
        <dbReference type="ARBA" id="ARBA00023015"/>
    </source>
</evidence>
<gene>
    <name evidence="6" type="ORF">G3N55_01325</name>
</gene>
<evidence type="ECO:0000256" key="3">
    <source>
        <dbReference type="ARBA" id="ARBA00023163"/>
    </source>
</evidence>
<evidence type="ECO:0000259" key="5">
    <source>
        <dbReference type="PROSITE" id="PS51063"/>
    </source>
</evidence>
<dbReference type="Gene3D" id="1.10.10.10">
    <property type="entry name" value="Winged helix-like DNA-binding domain superfamily/Winged helix DNA-binding domain"/>
    <property type="match status" value="1"/>
</dbReference>
<dbReference type="SUPFAM" id="SSF46785">
    <property type="entry name" value="Winged helix' DNA-binding domain"/>
    <property type="match status" value="1"/>
</dbReference>
<keyword evidence="3" id="KW-0804">Transcription</keyword>
<dbReference type="PANTHER" id="PTHR24567:SF68">
    <property type="entry name" value="DNA-BINDING TRANSCRIPTIONAL DUAL REGULATOR CRP"/>
    <property type="match status" value="1"/>
</dbReference>
<accession>A0A6N9TP21</accession>
<dbReference type="InterPro" id="IPR012318">
    <property type="entry name" value="HTH_CRP"/>
</dbReference>
<dbReference type="SMART" id="SM00100">
    <property type="entry name" value="cNMP"/>
    <property type="match status" value="1"/>
</dbReference>
<dbReference type="CDD" id="cd00038">
    <property type="entry name" value="CAP_ED"/>
    <property type="match status" value="1"/>
</dbReference>
<dbReference type="PRINTS" id="PR00034">
    <property type="entry name" value="HTHCRP"/>
</dbReference>
<name>A0A6N9TP21_DISTH</name>
<sequence length="202" mass="21649">MIAVEHSVPAGAAVFSEGDEGTGFYVVLEGRVKIFKLSAEGREQILHLFGPGDPFGEAAVFAGRHFPANAVALAPSRLLFFPRAAFVDLVTRRPSLALGMLAVLSRRLHRFARLIEDLSLREVPGRLAAYLLALPGAGSAAPVVLEIPKAQIAGLLGTTPETLSRILRKMSDRGLVRVDGPRIRILDRPALEDLAAGETRLA</sequence>
<dbReference type="GO" id="GO:0003700">
    <property type="term" value="F:DNA-binding transcription factor activity"/>
    <property type="evidence" value="ECO:0007669"/>
    <property type="project" value="TreeGrafter"/>
</dbReference>
<dbReference type="GO" id="GO:0005829">
    <property type="term" value="C:cytosol"/>
    <property type="evidence" value="ECO:0007669"/>
    <property type="project" value="TreeGrafter"/>
</dbReference>
<organism evidence="6 7">
    <name type="scientific">Dissulfurirhabdus thermomarina</name>
    <dbReference type="NCBI Taxonomy" id="1765737"/>
    <lineage>
        <taxon>Bacteria</taxon>
        <taxon>Deltaproteobacteria</taxon>
        <taxon>Dissulfurirhabdaceae</taxon>
        <taxon>Dissulfurirhabdus</taxon>
    </lineage>
</organism>
<dbReference type="InterPro" id="IPR014710">
    <property type="entry name" value="RmlC-like_jellyroll"/>
</dbReference>
<evidence type="ECO:0000259" key="4">
    <source>
        <dbReference type="PROSITE" id="PS50042"/>
    </source>
</evidence>
<dbReference type="PANTHER" id="PTHR24567">
    <property type="entry name" value="CRP FAMILY TRANSCRIPTIONAL REGULATORY PROTEIN"/>
    <property type="match status" value="1"/>
</dbReference>
<dbReference type="GO" id="GO:0003677">
    <property type="term" value="F:DNA binding"/>
    <property type="evidence" value="ECO:0007669"/>
    <property type="project" value="UniProtKB-KW"/>
</dbReference>